<dbReference type="AlphaFoldDB" id="A0A081AUJ3"/>
<proteinExistence type="predicted"/>
<protein>
    <submittedName>
        <fullName evidence="1">Uncharacterized protein</fullName>
    </submittedName>
</protein>
<name>A0A081AUJ3_PHYNI</name>
<dbReference type="EMBL" id="ANJA01000674">
    <property type="protein sequence ID" value="ETO82554.1"/>
    <property type="molecule type" value="Genomic_DNA"/>
</dbReference>
<reference evidence="1 2" key="1">
    <citation type="submission" date="2013-11" db="EMBL/GenBank/DDBJ databases">
        <title>The Genome Sequence of Phytophthora parasitica P1976.</title>
        <authorList>
            <consortium name="The Broad Institute Genomics Platform"/>
            <person name="Russ C."/>
            <person name="Tyler B."/>
            <person name="Panabieres F."/>
            <person name="Shan W."/>
            <person name="Tripathy S."/>
            <person name="Grunwald N."/>
            <person name="Machado M."/>
            <person name="Johnson C.S."/>
            <person name="Walker B."/>
            <person name="Young S."/>
            <person name="Zeng Q."/>
            <person name="Gargeya S."/>
            <person name="Fitzgerald M."/>
            <person name="Haas B."/>
            <person name="Abouelleil A."/>
            <person name="Allen A.W."/>
            <person name="Alvarado L."/>
            <person name="Arachchi H.M."/>
            <person name="Berlin A.M."/>
            <person name="Chapman S.B."/>
            <person name="Gainer-Dewar J."/>
            <person name="Goldberg J."/>
            <person name="Griggs A."/>
            <person name="Gujja S."/>
            <person name="Hansen M."/>
            <person name="Howarth C."/>
            <person name="Imamovic A."/>
            <person name="Ireland A."/>
            <person name="Larimer J."/>
            <person name="McCowan C."/>
            <person name="Murphy C."/>
            <person name="Pearson M."/>
            <person name="Poon T.W."/>
            <person name="Priest M."/>
            <person name="Roberts A."/>
            <person name="Saif S."/>
            <person name="Shea T."/>
            <person name="Sisk P."/>
            <person name="Sykes S."/>
            <person name="Wortman J."/>
            <person name="Nusbaum C."/>
            <person name="Birren B."/>
        </authorList>
    </citation>
    <scope>NUCLEOTIDE SEQUENCE [LARGE SCALE GENOMIC DNA]</scope>
    <source>
        <strain evidence="1 2">P1976</strain>
    </source>
</reference>
<sequence>MDIRNTTFGISLLTFRAPNCSSHAGSQGCMVSSSLLCEGTLLSVTKGHHPACDDTETLHYPLRWLKTPFAPQNKQRIMECSILNLLAVNRPGLGVGDCTPCV</sequence>
<dbReference type="PROSITE" id="PS51257">
    <property type="entry name" value="PROKAR_LIPOPROTEIN"/>
    <property type="match status" value="1"/>
</dbReference>
<gene>
    <name evidence="1" type="ORF">F444_03330</name>
</gene>
<accession>A0A081AUJ3</accession>
<dbReference type="Proteomes" id="UP000028582">
    <property type="component" value="Unassembled WGS sequence"/>
</dbReference>
<organism evidence="1 2">
    <name type="scientific">Phytophthora nicotianae P1976</name>
    <dbReference type="NCBI Taxonomy" id="1317066"/>
    <lineage>
        <taxon>Eukaryota</taxon>
        <taxon>Sar</taxon>
        <taxon>Stramenopiles</taxon>
        <taxon>Oomycota</taxon>
        <taxon>Peronosporomycetes</taxon>
        <taxon>Peronosporales</taxon>
        <taxon>Peronosporaceae</taxon>
        <taxon>Phytophthora</taxon>
    </lineage>
</organism>
<evidence type="ECO:0000313" key="2">
    <source>
        <dbReference type="Proteomes" id="UP000028582"/>
    </source>
</evidence>
<comment type="caution">
    <text evidence="1">The sequence shown here is derived from an EMBL/GenBank/DDBJ whole genome shotgun (WGS) entry which is preliminary data.</text>
</comment>
<evidence type="ECO:0000313" key="1">
    <source>
        <dbReference type="EMBL" id="ETO82554.1"/>
    </source>
</evidence>